<dbReference type="Proteomes" id="UP001054945">
    <property type="component" value="Unassembled WGS sequence"/>
</dbReference>
<feature type="compositionally biased region" description="Basic and acidic residues" evidence="1">
    <location>
        <begin position="1"/>
        <end position="17"/>
    </location>
</feature>
<evidence type="ECO:0000256" key="1">
    <source>
        <dbReference type="SAM" id="MobiDB-lite"/>
    </source>
</evidence>
<dbReference type="EMBL" id="BPLR01011202">
    <property type="protein sequence ID" value="GIY44829.1"/>
    <property type="molecule type" value="Genomic_DNA"/>
</dbReference>
<feature type="compositionally biased region" description="Polar residues" evidence="1">
    <location>
        <begin position="26"/>
        <end position="39"/>
    </location>
</feature>
<reference evidence="2 3" key="1">
    <citation type="submission" date="2021-06" db="EMBL/GenBank/DDBJ databases">
        <title>Caerostris extrusa draft genome.</title>
        <authorList>
            <person name="Kono N."/>
            <person name="Arakawa K."/>
        </authorList>
    </citation>
    <scope>NUCLEOTIDE SEQUENCE [LARGE SCALE GENOMIC DNA]</scope>
</reference>
<evidence type="ECO:0008006" key="4">
    <source>
        <dbReference type="Google" id="ProtNLM"/>
    </source>
</evidence>
<gene>
    <name evidence="2" type="ORF">CEXT_346961</name>
</gene>
<dbReference type="AlphaFoldDB" id="A0AAV4THX5"/>
<evidence type="ECO:0000313" key="2">
    <source>
        <dbReference type="EMBL" id="GIY44829.1"/>
    </source>
</evidence>
<protein>
    <recommendedName>
        <fullName evidence="4">THAP-type domain-containing protein</fullName>
    </recommendedName>
</protein>
<organism evidence="2 3">
    <name type="scientific">Caerostris extrusa</name>
    <name type="common">Bark spider</name>
    <name type="synonym">Caerostris bankana</name>
    <dbReference type="NCBI Taxonomy" id="172846"/>
    <lineage>
        <taxon>Eukaryota</taxon>
        <taxon>Metazoa</taxon>
        <taxon>Ecdysozoa</taxon>
        <taxon>Arthropoda</taxon>
        <taxon>Chelicerata</taxon>
        <taxon>Arachnida</taxon>
        <taxon>Araneae</taxon>
        <taxon>Araneomorphae</taxon>
        <taxon>Entelegynae</taxon>
        <taxon>Araneoidea</taxon>
        <taxon>Araneidae</taxon>
        <taxon>Caerostris</taxon>
    </lineage>
</organism>
<feature type="region of interest" description="Disordered" evidence="1">
    <location>
        <begin position="1"/>
        <end position="41"/>
    </location>
</feature>
<sequence>MICRRHYEQESGSRTSEEAPLGGSCPQRQRTLNNSSTPQLPLLPENTIIADGIQFGWDCQAKPKAGLTFSKSHPTEKKRGELLVSCWW</sequence>
<proteinExistence type="predicted"/>
<comment type="caution">
    <text evidence="2">The sequence shown here is derived from an EMBL/GenBank/DDBJ whole genome shotgun (WGS) entry which is preliminary data.</text>
</comment>
<name>A0AAV4THX5_CAEEX</name>
<accession>A0AAV4THX5</accession>
<keyword evidence="3" id="KW-1185">Reference proteome</keyword>
<evidence type="ECO:0000313" key="3">
    <source>
        <dbReference type="Proteomes" id="UP001054945"/>
    </source>
</evidence>